<dbReference type="SUPFAM" id="SSF55144">
    <property type="entry name" value="LigT-like"/>
    <property type="match status" value="1"/>
</dbReference>
<reference evidence="1" key="1">
    <citation type="journal article" date="2021" name="Front. Microbiol.">
        <title>Comprehensive Comparative Genomics and Phenotyping of Methylobacterium Species.</title>
        <authorList>
            <person name="Alessa O."/>
            <person name="Ogura Y."/>
            <person name="Fujitani Y."/>
            <person name="Takami H."/>
            <person name="Hayashi T."/>
            <person name="Sahin N."/>
            <person name="Tani A."/>
        </authorList>
    </citation>
    <scope>NUCLEOTIDE SEQUENCE</scope>
    <source>
        <strain evidence="1">DSM 17168</strain>
    </source>
</reference>
<keyword evidence="2" id="KW-1185">Reference proteome</keyword>
<comment type="caution">
    <text evidence="1">The sequence shown here is derived from an EMBL/GenBank/DDBJ whole genome shotgun (WGS) entry which is preliminary data.</text>
</comment>
<dbReference type="Gene3D" id="3.90.1140.10">
    <property type="entry name" value="Cyclic phosphodiesterase"/>
    <property type="match status" value="1"/>
</dbReference>
<organism evidence="1 2">
    <name type="scientific">Methylobacterium isbiliense</name>
    <dbReference type="NCBI Taxonomy" id="315478"/>
    <lineage>
        <taxon>Bacteria</taxon>
        <taxon>Pseudomonadati</taxon>
        <taxon>Pseudomonadota</taxon>
        <taxon>Alphaproteobacteria</taxon>
        <taxon>Hyphomicrobiales</taxon>
        <taxon>Methylobacteriaceae</taxon>
        <taxon>Methylobacterium</taxon>
    </lineage>
</organism>
<reference evidence="1" key="2">
    <citation type="submission" date="2021-08" db="EMBL/GenBank/DDBJ databases">
        <authorList>
            <person name="Tani A."/>
            <person name="Ola A."/>
            <person name="Ogura Y."/>
            <person name="Katsura K."/>
            <person name="Hayashi T."/>
        </authorList>
    </citation>
    <scope>NUCLEOTIDE SEQUENCE</scope>
    <source>
        <strain evidence="1">DSM 17168</strain>
    </source>
</reference>
<protein>
    <submittedName>
        <fullName evidence="1">RNA 2',3'-cyclic phosphodiesterase</fullName>
    </submittedName>
</protein>
<dbReference type="Pfam" id="PF13563">
    <property type="entry name" value="2_5_RNA_ligase2"/>
    <property type="match status" value="1"/>
</dbReference>
<evidence type="ECO:0000313" key="1">
    <source>
        <dbReference type="EMBL" id="GJD99001.1"/>
    </source>
</evidence>
<accession>A0ABQ4S7R3</accession>
<dbReference type="Proteomes" id="UP001055153">
    <property type="component" value="Unassembled WGS sequence"/>
</dbReference>
<dbReference type="RefSeq" id="WP_373324564.1">
    <property type="nucleotide sequence ID" value="NZ_BPQQ01000010.1"/>
</dbReference>
<gene>
    <name evidence="1" type="primary">thpR</name>
    <name evidence="1" type="ORF">GMJLKIPL_0914</name>
</gene>
<dbReference type="InterPro" id="IPR009097">
    <property type="entry name" value="Cyclic_Pdiesterase"/>
</dbReference>
<evidence type="ECO:0000313" key="2">
    <source>
        <dbReference type="Proteomes" id="UP001055153"/>
    </source>
</evidence>
<sequence>MDKRGARPISQRMPDPLILTLAMDEAASARFDAERRAHFPPALNRIPAHVTLFHHLPGEEERGIVETIAALVRAQAPPDVAVTGLRFTGRGVAYILDAPAVAALRGRLAQAFAPWLTPQDRQGFRPHVTIQNKVAPETARALHARLQEAFVPFRFAATGLLLWRYLGGPWEARGRFAFAGTASA</sequence>
<dbReference type="EMBL" id="BPQQ01000010">
    <property type="protein sequence ID" value="GJD99001.1"/>
    <property type="molecule type" value="Genomic_DNA"/>
</dbReference>
<name>A0ABQ4S7R3_9HYPH</name>
<proteinExistence type="predicted"/>